<dbReference type="EMBL" id="OX596088">
    <property type="protein sequence ID" value="CAN0509235.1"/>
    <property type="molecule type" value="Genomic_DNA"/>
</dbReference>
<accession>A0AC59ZTU0</accession>
<gene>
    <name evidence="1" type="ORF">MRATA1EN22A_LOCUS22886</name>
</gene>
<name>A0AC59ZTU0_RANTA</name>
<evidence type="ECO:0000313" key="1">
    <source>
        <dbReference type="EMBL" id="CAN0509235.1"/>
    </source>
</evidence>
<organism evidence="1 2">
    <name type="scientific">Rangifer tarandus platyrhynchus</name>
    <name type="common">Svalbard reindeer</name>
    <dbReference type="NCBI Taxonomy" id="3082113"/>
    <lineage>
        <taxon>Eukaryota</taxon>
        <taxon>Metazoa</taxon>
        <taxon>Chordata</taxon>
        <taxon>Craniata</taxon>
        <taxon>Vertebrata</taxon>
        <taxon>Euteleostomi</taxon>
        <taxon>Mammalia</taxon>
        <taxon>Eutheria</taxon>
        <taxon>Laurasiatheria</taxon>
        <taxon>Artiodactyla</taxon>
        <taxon>Ruminantia</taxon>
        <taxon>Pecora</taxon>
        <taxon>Cervidae</taxon>
        <taxon>Odocoileinae</taxon>
        <taxon>Rangifer</taxon>
    </lineage>
</organism>
<reference evidence="1" key="2">
    <citation type="submission" date="2025-03" db="EMBL/GenBank/DDBJ databases">
        <authorList>
            <consortium name="ELIXIR-Norway"/>
            <consortium name="Elixir Norway"/>
        </authorList>
    </citation>
    <scope>NUCLEOTIDE SEQUENCE</scope>
</reference>
<protein>
    <submittedName>
        <fullName evidence="1">Uncharacterized protein</fullName>
    </submittedName>
</protein>
<evidence type="ECO:0000313" key="2">
    <source>
        <dbReference type="Proteomes" id="UP001162501"/>
    </source>
</evidence>
<proteinExistence type="predicted"/>
<reference evidence="1" key="1">
    <citation type="submission" date="2023-05" db="EMBL/GenBank/DDBJ databases">
        <authorList>
            <consortium name="ELIXIR-Norway"/>
        </authorList>
    </citation>
    <scope>NUCLEOTIDE SEQUENCE</scope>
</reference>
<dbReference type="Proteomes" id="UP001162501">
    <property type="component" value="Chromosome 4"/>
</dbReference>
<sequence>MTRGREPDQGPGEGPQRPPPRTPGNAKTQRHGRREGAGLPHVDKLSSGGVTKAPGGPMSAAVWLIRPGWLGLRHPGGGAPGRREARRVTRGAAPAISRGQRRVLPE</sequence>